<dbReference type="KEGG" id="gfu:KM031_21170"/>
<evidence type="ECO:0000256" key="8">
    <source>
        <dbReference type="ARBA" id="ARBA00040505"/>
    </source>
</evidence>
<dbReference type="InterPro" id="IPR002575">
    <property type="entry name" value="Aminoglycoside_PTrfase"/>
</dbReference>
<comment type="function">
    <text evidence="6">Catalyzes the GTP-dependent phosphorylation of 5-hydroxy-L-lysine.</text>
</comment>
<reference evidence="11" key="1">
    <citation type="submission" date="2021-06" db="EMBL/GenBank/DDBJ databases">
        <authorList>
            <person name="Lee C.-S."/>
            <person name="Jin L."/>
        </authorList>
    </citation>
    <scope>NUCLEOTIDE SEQUENCE</scope>
    <source>
        <strain evidence="11">Con5</strain>
        <plasmid evidence="11">p4</plasmid>
    </source>
</reference>
<accession>A0A975PBN4</accession>
<comment type="catalytic activity">
    <reaction evidence="5">
        <text>(5R)-5-hydroxy-L-lysine + GTP = (5R)-5-phosphooxy-L-lysine + GDP + H(+)</text>
        <dbReference type="Rhea" id="RHEA:19049"/>
        <dbReference type="ChEBI" id="CHEBI:15378"/>
        <dbReference type="ChEBI" id="CHEBI:37565"/>
        <dbReference type="ChEBI" id="CHEBI:57882"/>
        <dbReference type="ChEBI" id="CHEBI:58189"/>
        <dbReference type="ChEBI" id="CHEBI:58357"/>
        <dbReference type="EC" id="2.7.1.81"/>
    </reaction>
</comment>
<evidence type="ECO:0000256" key="3">
    <source>
        <dbReference type="ARBA" id="ARBA00022679"/>
    </source>
</evidence>
<gene>
    <name evidence="11" type="ORF">KM031_21170</name>
</gene>
<evidence type="ECO:0000256" key="2">
    <source>
        <dbReference type="ARBA" id="ARBA00022490"/>
    </source>
</evidence>
<organism evidence="11 12">
    <name type="scientific">Gemmobacter fulvus</name>
    <dbReference type="NCBI Taxonomy" id="2840474"/>
    <lineage>
        <taxon>Bacteria</taxon>
        <taxon>Pseudomonadati</taxon>
        <taxon>Pseudomonadota</taxon>
        <taxon>Alphaproteobacteria</taxon>
        <taxon>Rhodobacterales</taxon>
        <taxon>Paracoccaceae</taxon>
        <taxon>Gemmobacter</taxon>
    </lineage>
</organism>
<dbReference type="Gene3D" id="3.90.1200.10">
    <property type="match status" value="1"/>
</dbReference>
<comment type="subcellular location">
    <subcellularLocation>
        <location evidence="1">Cytoplasm</location>
    </subcellularLocation>
</comment>
<feature type="region of interest" description="Disordered" evidence="9">
    <location>
        <begin position="1"/>
        <end position="33"/>
    </location>
</feature>
<proteinExistence type="predicted"/>
<dbReference type="GO" id="GO:0005737">
    <property type="term" value="C:cytoplasm"/>
    <property type="evidence" value="ECO:0007669"/>
    <property type="project" value="UniProtKB-SubCell"/>
</dbReference>
<evidence type="ECO:0000256" key="1">
    <source>
        <dbReference type="ARBA" id="ARBA00004496"/>
    </source>
</evidence>
<keyword evidence="12" id="KW-1185">Reference proteome</keyword>
<evidence type="ECO:0000313" key="11">
    <source>
        <dbReference type="EMBL" id="QWK93090.1"/>
    </source>
</evidence>
<evidence type="ECO:0000256" key="9">
    <source>
        <dbReference type="SAM" id="MobiDB-lite"/>
    </source>
</evidence>
<sequence length="421" mass="45010">MISASKARYGSTVATNRPTLSTNTPKSPTSRTCPACSASDPALELVALRHRGAAIFETARRPVPVRQGYFELDARHDPATETCFRAAAAALAVQADASEADRSAALLQRYYGLNGSLATLSSEVERTVAVDLVDGRRLILKTSTRPEALDSFAFQAQAIVGVRGAAGFVAPDVLPTLSGDLMFVDEGICGYLQTRLNGTALNQADPTPDLLFRTGTALARLDLALAPLHLPATDRPLLWHIGCWPRLMEFVGHLPPGPTAVQVSHSMRDYVETIEPRLGHLCWQVTHNDPSPFNMMVTDQGLGFIDFGDGCHSPRIQDLAIAAGHVVTDPALPLGGAGDLIAGYASVIPLSGVETSLLVGLMKARQSALILINHWRAHLFPAEAQYIKKNVARAERGLGILTDLDQRSGAIAVEAAISHRP</sequence>
<geneLocation type="plasmid" evidence="11 12">
    <name>p4</name>
</geneLocation>
<keyword evidence="2" id="KW-0963">Cytoplasm</keyword>
<keyword evidence="3" id="KW-0808">Transferase</keyword>
<dbReference type="Proteomes" id="UP000679352">
    <property type="component" value="Plasmid p4"/>
</dbReference>
<evidence type="ECO:0000256" key="7">
    <source>
        <dbReference type="ARBA" id="ARBA00038873"/>
    </source>
</evidence>
<keyword evidence="4" id="KW-0418">Kinase</keyword>
<evidence type="ECO:0000256" key="5">
    <source>
        <dbReference type="ARBA" id="ARBA00036820"/>
    </source>
</evidence>
<evidence type="ECO:0000313" key="12">
    <source>
        <dbReference type="Proteomes" id="UP000679352"/>
    </source>
</evidence>
<dbReference type="SUPFAM" id="SSF56112">
    <property type="entry name" value="Protein kinase-like (PK-like)"/>
    <property type="match status" value="1"/>
</dbReference>
<name>A0A975PBN4_9RHOB</name>
<evidence type="ECO:0000259" key="10">
    <source>
        <dbReference type="Pfam" id="PF01636"/>
    </source>
</evidence>
<feature type="compositionally biased region" description="Polar residues" evidence="9">
    <location>
        <begin position="12"/>
        <end position="32"/>
    </location>
</feature>
<dbReference type="EC" id="2.7.1.81" evidence="7"/>
<dbReference type="Pfam" id="PF01636">
    <property type="entry name" value="APH"/>
    <property type="match status" value="1"/>
</dbReference>
<feature type="domain" description="Aminoglycoside phosphotransferase" evidence="10">
    <location>
        <begin position="122"/>
        <end position="328"/>
    </location>
</feature>
<dbReference type="PANTHER" id="PTHR21064:SF1">
    <property type="entry name" value="HYDROXYLYSINE KINASE"/>
    <property type="match status" value="1"/>
</dbReference>
<evidence type="ECO:0000256" key="6">
    <source>
        <dbReference type="ARBA" id="ARBA00037368"/>
    </source>
</evidence>
<evidence type="ECO:0000256" key="4">
    <source>
        <dbReference type="ARBA" id="ARBA00022777"/>
    </source>
</evidence>
<dbReference type="AlphaFoldDB" id="A0A975PBN4"/>
<dbReference type="PANTHER" id="PTHR21064">
    <property type="entry name" value="AMINOGLYCOSIDE PHOSPHOTRANSFERASE DOMAIN-CONTAINING PROTEIN-RELATED"/>
    <property type="match status" value="1"/>
</dbReference>
<dbReference type="InterPro" id="IPR011009">
    <property type="entry name" value="Kinase-like_dom_sf"/>
</dbReference>
<dbReference type="GO" id="GO:0047992">
    <property type="term" value="F:hydroxylysine kinase activity"/>
    <property type="evidence" value="ECO:0007669"/>
    <property type="project" value="UniProtKB-EC"/>
</dbReference>
<protein>
    <recommendedName>
        <fullName evidence="8">Hydroxylysine kinase</fullName>
        <ecNumber evidence="7">2.7.1.81</ecNumber>
    </recommendedName>
</protein>
<keyword evidence="11" id="KW-0614">Plasmid</keyword>
<dbReference type="EMBL" id="CP076365">
    <property type="protein sequence ID" value="QWK93090.1"/>
    <property type="molecule type" value="Genomic_DNA"/>
</dbReference>
<dbReference type="InterPro" id="IPR050249">
    <property type="entry name" value="Pseudomonas-type_ThrB"/>
</dbReference>